<evidence type="ECO:0000313" key="4">
    <source>
        <dbReference type="Proteomes" id="UP001229955"/>
    </source>
</evidence>
<evidence type="ECO:0000313" key="2">
    <source>
        <dbReference type="EMBL" id="WKW12639.1"/>
    </source>
</evidence>
<protein>
    <submittedName>
        <fullName evidence="2">DUF1028 domain-containing protein</fullName>
    </submittedName>
</protein>
<name>A0AA49JV90_9BACT</name>
<dbReference type="InterPro" id="IPR010430">
    <property type="entry name" value="DUF1028"/>
</dbReference>
<dbReference type="PANTHER" id="PTHR39328:SF1">
    <property type="entry name" value="BLL2871 PROTEIN"/>
    <property type="match status" value="1"/>
</dbReference>
<feature type="signal peptide" evidence="1">
    <location>
        <begin position="1"/>
        <end position="24"/>
    </location>
</feature>
<accession>A0AA49K0W1</accession>
<keyword evidence="4" id="KW-1185">Reference proteome</keyword>
<keyword evidence="1" id="KW-0732">Signal</keyword>
<dbReference type="InterPro" id="IPR029055">
    <property type="entry name" value="Ntn_hydrolases_N"/>
</dbReference>
<gene>
    <name evidence="2" type="ORF">Strain138_001936</name>
    <name evidence="3" type="ORF">Strain318_001935</name>
</gene>
<accession>A0AA49JV90</accession>
<evidence type="ECO:0000256" key="1">
    <source>
        <dbReference type="SAM" id="SignalP"/>
    </source>
</evidence>
<dbReference type="Proteomes" id="UP001229955">
    <property type="component" value="Chromosome"/>
</dbReference>
<dbReference type="Pfam" id="PF06267">
    <property type="entry name" value="DUF1028"/>
    <property type="match status" value="1"/>
</dbReference>
<dbReference type="PANTHER" id="PTHR39328">
    <property type="entry name" value="BLL2871 PROTEIN"/>
    <property type="match status" value="1"/>
</dbReference>
<organism evidence="2">
    <name type="scientific">Pseudogemmatithrix spongiicola</name>
    <dbReference type="NCBI Taxonomy" id="3062599"/>
    <lineage>
        <taxon>Bacteria</taxon>
        <taxon>Pseudomonadati</taxon>
        <taxon>Gemmatimonadota</taxon>
        <taxon>Gemmatimonadia</taxon>
        <taxon>Gemmatimonadales</taxon>
        <taxon>Gemmatimonadaceae</taxon>
        <taxon>Pseudogemmatithrix</taxon>
    </lineage>
</organism>
<proteinExistence type="predicted"/>
<sequence length="277" mass="29232">MPFPRLSRILAASLALASASPAIAHATWSVIALDRSTGRMVISSATCVAQANLLRFPSKGLMDVQAIIAPGFGIAAAQAGVDRTRANQTLIHTELKKGTHPAEILQQLMADSAIQVRQFGILDLQGRFAGFSGARNGAASLAVQGQVPGTEVFYAIQGNILASNEVVQAAVRAFEAATGALEDRVMAAMEAADAAGGDRRCTCATPPVPETVRACTSRSAHVAYLAIADRSSTDGVGVNDGNYVRVIDVTDANITRDEDANPVKTLRMRFDAWRRSR</sequence>
<reference evidence="2" key="1">
    <citation type="submission" date="2023-07" db="EMBL/GenBank/DDBJ databases">
        <authorList>
            <person name="Haufschild T."/>
            <person name="Kallscheuer N."/>
            <person name="Hammer J."/>
            <person name="Kohn T."/>
            <person name="Kabuu M."/>
            <person name="Jogler M."/>
            <person name="Wohfarth N."/>
            <person name="Heuer A."/>
            <person name="Rohde M."/>
            <person name="van Teeseling M.C.F."/>
            <person name="Jogler C."/>
        </authorList>
    </citation>
    <scope>NUCLEOTIDE SEQUENCE</scope>
    <source>
        <strain evidence="2">Strain 138</strain>
        <strain evidence="3">Strain 318</strain>
    </source>
</reference>
<dbReference type="KEGG" id="pspc:Strain318_001935"/>
<dbReference type="SUPFAM" id="SSF56235">
    <property type="entry name" value="N-terminal nucleophile aminohydrolases (Ntn hydrolases)"/>
    <property type="match status" value="1"/>
</dbReference>
<evidence type="ECO:0000313" key="3">
    <source>
        <dbReference type="EMBL" id="WKW15546.1"/>
    </source>
</evidence>
<feature type="chain" id="PRO_5041469168" evidence="1">
    <location>
        <begin position="25"/>
        <end position="277"/>
    </location>
</feature>
<dbReference type="AlphaFoldDB" id="A0AA49JV90"/>
<dbReference type="Gene3D" id="3.60.20.10">
    <property type="entry name" value="Glutamine Phosphoribosylpyrophosphate, subunit 1, domain 1"/>
    <property type="match status" value="1"/>
</dbReference>
<dbReference type="EMBL" id="CP130612">
    <property type="protein sequence ID" value="WKW12639.1"/>
    <property type="molecule type" value="Genomic_DNA"/>
</dbReference>
<dbReference type="EMBL" id="CP130613">
    <property type="protein sequence ID" value="WKW15546.1"/>
    <property type="molecule type" value="Genomic_DNA"/>
</dbReference>
<dbReference type="RefSeq" id="WP_367885518.1">
    <property type="nucleotide sequence ID" value="NZ_CP130612.1"/>
</dbReference>